<keyword evidence="1" id="KW-0614">Plasmid</keyword>
<dbReference type="Proteomes" id="UP000008722">
    <property type="component" value="Plasmid pOCEPR01"/>
</dbReference>
<keyword evidence="2" id="KW-1185">Reference proteome</keyword>
<reference evidence="2" key="1">
    <citation type="submission" date="2010-11" db="EMBL/GenBank/DDBJ databases">
        <title>The complete sequence of plasmid of Oceanithermus profundus DSM 14977.</title>
        <authorList>
            <consortium name="US DOE Joint Genome Institute (JGI-PGF)"/>
            <person name="Lucas S."/>
            <person name="Copeland A."/>
            <person name="Lapidus A."/>
            <person name="Bruce D."/>
            <person name="Goodwin L."/>
            <person name="Pitluck S."/>
            <person name="Kyrpides N."/>
            <person name="Mavromatis K."/>
            <person name="Pagani I."/>
            <person name="Ivanova N."/>
            <person name="Zhang X."/>
            <person name="Brettin T."/>
            <person name="Detter J.C."/>
            <person name="Tapia R."/>
            <person name="Han C."/>
            <person name="Land M."/>
            <person name="Hauser L."/>
            <person name="Markowitz V."/>
            <person name="Cheng J.-F."/>
            <person name="Hugenholtz P."/>
            <person name="Woyke T."/>
            <person name="Wu D."/>
            <person name="Tindall B."/>
            <person name="Faehnrich R."/>
            <person name="Brambilla E."/>
            <person name="Klenk H.-P."/>
            <person name="Eisen J.A."/>
        </authorList>
    </citation>
    <scope>NUCLEOTIDE SEQUENCE [LARGE SCALE GENOMIC DNA]</scope>
    <source>
        <strain evidence="2">DSM 14977 / NBRC 100410 / VKM B-2274 / 506</strain>
        <plasmid evidence="2">Plasmid pOCEPR01</plasmid>
    </source>
</reference>
<evidence type="ECO:0000313" key="2">
    <source>
        <dbReference type="Proteomes" id="UP000008722"/>
    </source>
</evidence>
<dbReference type="EMBL" id="CP002362">
    <property type="protein sequence ID" value="ADR37727.1"/>
    <property type="molecule type" value="Genomic_DNA"/>
</dbReference>
<evidence type="ECO:0000313" key="1">
    <source>
        <dbReference type="EMBL" id="ADR37727.1"/>
    </source>
</evidence>
<geneLocation type="plasmid" evidence="1 2">
    <name>pOCEPR01</name>
</geneLocation>
<dbReference type="AlphaFoldDB" id="E4UAU2"/>
<dbReference type="OrthoDB" id="7449478at2"/>
<organism evidence="1 2">
    <name type="scientific">Oceanithermus profundus (strain DSM 14977 / NBRC 100410 / VKM B-2274 / 506)</name>
    <dbReference type="NCBI Taxonomy" id="670487"/>
    <lineage>
        <taxon>Bacteria</taxon>
        <taxon>Thermotogati</taxon>
        <taxon>Deinococcota</taxon>
        <taxon>Deinococci</taxon>
        <taxon>Thermales</taxon>
        <taxon>Thermaceae</taxon>
        <taxon>Oceanithermus</taxon>
    </lineage>
</organism>
<sequence>MAKHAYVGVFVAVDAPELFKDPDFRVWLEKEPRARWSEESACCDSLFTHVLYDYDHETGEHNLEGSDVATNLEGVPQKAVDVIVEALRDAGFDHFEGLVWLRGSDE</sequence>
<gene>
    <name evidence="1" type="ordered locus">Ocepr_2279</name>
</gene>
<dbReference type="RefSeq" id="WP_013449707.1">
    <property type="nucleotide sequence ID" value="NC_014753.1"/>
</dbReference>
<accession>E4UAU2</accession>
<dbReference type="HOGENOM" id="CLU_2220473_0_0_0"/>
<name>E4UAU2_OCEP5</name>
<reference evidence="1 2" key="2">
    <citation type="journal article" date="2011" name="Stand. Genomic Sci.">
        <title>Complete genome sequence of Oceanithermus profundus type strain (506).</title>
        <authorList>
            <person name="Pati A."/>
            <person name="Zhang X."/>
            <person name="Lapidus A."/>
            <person name="Nolan M."/>
            <person name="Lucas S."/>
            <person name="Del Rio T.G."/>
            <person name="Tice H."/>
            <person name="Cheng J.F."/>
            <person name="Tapia R."/>
            <person name="Han C."/>
            <person name="Goodwin L."/>
            <person name="Pitluck S."/>
            <person name="Liolios K."/>
            <person name="Pagani I."/>
            <person name="Ivanova N."/>
            <person name="Mavromatis K."/>
            <person name="Chen A."/>
            <person name="Palaniappan K."/>
            <person name="Hauser L."/>
            <person name="Jeffries C.D."/>
            <person name="Brambilla E.M."/>
            <person name="Rohl A."/>
            <person name="Mwirichia R."/>
            <person name="Rohde M."/>
            <person name="Tindall B.J."/>
            <person name="Sikorski J."/>
            <person name="Wirth R."/>
            <person name="Goker M."/>
            <person name="Woyke T."/>
            <person name="Detter J.C."/>
            <person name="Bristow J."/>
            <person name="Eisen J.A."/>
            <person name="Markowitz V."/>
            <person name="Hugenholtz P."/>
            <person name="Kyrpides N.C."/>
            <person name="Klenk H.P."/>
            <person name="Land M."/>
        </authorList>
    </citation>
    <scope>NUCLEOTIDE SEQUENCE [LARGE SCALE GENOMIC DNA]</scope>
    <source>
        <strain evidence="2">DSM 14977 / NBRC 100410 / VKM B-2274 / 506</strain>
        <plasmid evidence="2">Plasmid pOCEPR01</plasmid>
    </source>
</reference>
<dbReference type="KEGG" id="opr:Ocepr_2279"/>
<protein>
    <submittedName>
        <fullName evidence="1">Uncharacterized protein</fullName>
    </submittedName>
</protein>
<proteinExistence type="predicted"/>